<comment type="caution">
    <text evidence="1">The sequence shown here is derived from an EMBL/GenBank/DDBJ whole genome shotgun (WGS) entry which is preliminary data.</text>
</comment>
<gene>
    <name evidence="1" type="ORF">NDU88_001994</name>
</gene>
<dbReference type="EMBL" id="JANPWB010000002">
    <property type="protein sequence ID" value="KAJ1206591.1"/>
    <property type="molecule type" value="Genomic_DNA"/>
</dbReference>
<dbReference type="Proteomes" id="UP001066276">
    <property type="component" value="Chromosome 1_2"/>
</dbReference>
<protein>
    <submittedName>
        <fullName evidence="1">Uncharacterized protein</fullName>
    </submittedName>
</protein>
<reference evidence="1" key="1">
    <citation type="journal article" date="2022" name="bioRxiv">
        <title>Sequencing and chromosome-scale assembly of the giantPleurodeles waltlgenome.</title>
        <authorList>
            <person name="Brown T."/>
            <person name="Elewa A."/>
            <person name="Iarovenko S."/>
            <person name="Subramanian E."/>
            <person name="Araus A.J."/>
            <person name="Petzold A."/>
            <person name="Susuki M."/>
            <person name="Suzuki K.-i.T."/>
            <person name="Hayashi T."/>
            <person name="Toyoda A."/>
            <person name="Oliveira C."/>
            <person name="Osipova E."/>
            <person name="Leigh N.D."/>
            <person name="Simon A."/>
            <person name="Yun M.H."/>
        </authorList>
    </citation>
    <scope>NUCLEOTIDE SEQUENCE</scope>
    <source>
        <strain evidence="1">20211129_DDA</strain>
        <tissue evidence="1">Liver</tissue>
    </source>
</reference>
<proteinExistence type="predicted"/>
<organism evidence="1 2">
    <name type="scientific">Pleurodeles waltl</name>
    <name type="common">Iberian ribbed newt</name>
    <dbReference type="NCBI Taxonomy" id="8319"/>
    <lineage>
        <taxon>Eukaryota</taxon>
        <taxon>Metazoa</taxon>
        <taxon>Chordata</taxon>
        <taxon>Craniata</taxon>
        <taxon>Vertebrata</taxon>
        <taxon>Euteleostomi</taxon>
        <taxon>Amphibia</taxon>
        <taxon>Batrachia</taxon>
        <taxon>Caudata</taxon>
        <taxon>Salamandroidea</taxon>
        <taxon>Salamandridae</taxon>
        <taxon>Pleurodelinae</taxon>
        <taxon>Pleurodeles</taxon>
    </lineage>
</organism>
<dbReference type="AlphaFoldDB" id="A0AAV7W1L6"/>
<evidence type="ECO:0000313" key="2">
    <source>
        <dbReference type="Proteomes" id="UP001066276"/>
    </source>
</evidence>
<name>A0AAV7W1L6_PLEWA</name>
<keyword evidence="2" id="KW-1185">Reference proteome</keyword>
<evidence type="ECO:0000313" key="1">
    <source>
        <dbReference type="EMBL" id="KAJ1206591.1"/>
    </source>
</evidence>
<sequence length="107" mass="10646">MPADPAQPGGGAWVGAPASAASAAAWAPVVVAEGIGFYTCARSILPRARSPGARGCSHDLPGDCYTACLCGPSRRPYRAAGCQVGASGRWGWGTPPAAGGPTHRGLD</sequence>
<accession>A0AAV7W1L6</accession>